<dbReference type="Pfam" id="PF14464">
    <property type="entry name" value="Prok-JAB"/>
    <property type="match status" value="1"/>
</dbReference>
<dbReference type="InterPro" id="IPR051929">
    <property type="entry name" value="VirAsm_ModProt"/>
</dbReference>
<sequence>MKEQLLINTALYNELLNHGKQCLPFEACGFLAGTGDIVKSLWRLQNEWQSDRRFFVSKRNVEAALQKIETAQQEVLAIYHTHPSTNPVPSQYDILHHPDPNVKMVIVSYKEPTATLRGYKISRNHYTECPIFVKSTP</sequence>
<evidence type="ECO:0000256" key="2">
    <source>
        <dbReference type="ARBA" id="ARBA00022723"/>
    </source>
</evidence>
<dbReference type="PANTHER" id="PTHR34858">
    <property type="entry name" value="CYSO-CYSTEINE PEPTIDASE"/>
    <property type="match status" value="1"/>
</dbReference>
<dbReference type="GO" id="GO:0008235">
    <property type="term" value="F:metalloexopeptidase activity"/>
    <property type="evidence" value="ECO:0007669"/>
    <property type="project" value="TreeGrafter"/>
</dbReference>
<evidence type="ECO:0000313" key="7">
    <source>
        <dbReference type="EMBL" id="TYS74003.1"/>
    </source>
</evidence>
<name>A0A5D4TE33_9BACI</name>
<evidence type="ECO:0000259" key="6">
    <source>
        <dbReference type="SMART" id="SM00232"/>
    </source>
</evidence>
<dbReference type="CDD" id="cd08070">
    <property type="entry name" value="MPN_like"/>
    <property type="match status" value="1"/>
</dbReference>
<dbReference type="InterPro" id="IPR028090">
    <property type="entry name" value="JAB_dom_prok"/>
</dbReference>
<reference evidence="7 8" key="1">
    <citation type="submission" date="2019-08" db="EMBL/GenBank/DDBJ databases">
        <title>Bacillus genomes from the desert of Cuatro Cienegas, Coahuila.</title>
        <authorList>
            <person name="Olmedo-Alvarez G."/>
        </authorList>
    </citation>
    <scope>NUCLEOTIDE SEQUENCE [LARGE SCALE GENOMIC DNA]</scope>
    <source>
        <strain evidence="7 8">CH451a_14T</strain>
    </source>
</reference>
<keyword evidence="3" id="KW-0378">Hydrolase</keyword>
<dbReference type="OrthoDB" id="9802958at2"/>
<evidence type="ECO:0000256" key="4">
    <source>
        <dbReference type="ARBA" id="ARBA00022833"/>
    </source>
</evidence>
<dbReference type="Proteomes" id="UP000325054">
    <property type="component" value="Unassembled WGS sequence"/>
</dbReference>
<dbReference type="EMBL" id="VTEW01000021">
    <property type="protein sequence ID" value="TYS74003.1"/>
    <property type="molecule type" value="Genomic_DNA"/>
</dbReference>
<evidence type="ECO:0000256" key="3">
    <source>
        <dbReference type="ARBA" id="ARBA00022801"/>
    </source>
</evidence>
<proteinExistence type="predicted"/>
<dbReference type="InterPro" id="IPR000555">
    <property type="entry name" value="JAMM/MPN+_dom"/>
</dbReference>
<organism evidence="7 8">
    <name type="scientific">Rossellomorea aquimaris</name>
    <dbReference type="NCBI Taxonomy" id="189382"/>
    <lineage>
        <taxon>Bacteria</taxon>
        <taxon>Bacillati</taxon>
        <taxon>Bacillota</taxon>
        <taxon>Bacilli</taxon>
        <taxon>Bacillales</taxon>
        <taxon>Bacillaceae</taxon>
        <taxon>Rossellomorea</taxon>
    </lineage>
</organism>
<dbReference type="AlphaFoldDB" id="A0A5D4TE33"/>
<dbReference type="PANTHER" id="PTHR34858:SF1">
    <property type="entry name" value="CYSO-CYSTEINE PEPTIDASE"/>
    <property type="match status" value="1"/>
</dbReference>
<comment type="caution">
    <text evidence="7">The sequence shown here is derived from an EMBL/GenBank/DDBJ whole genome shotgun (WGS) entry which is preliminary data.</text>
</comment>
<accession>A0A5D4TE33</accession>
<gene>
    <name evidence="7" type="ORF">FZC80_19315</name>
</gene>
<keyword evidence="4" id="KW-0862">Zinc</keyword>
<dbReference type="Gene3D" id="3.40.140.10">
    <property type="entry name" value="Cytidine Deaminase, domain 2"/>
    <property type="match status" value="1"/>
</dbReference>
<evidence type="ECO:0000313" key="8">
    <source>
        <dbReference type="Proteomes" id="UP000325054"/>
    </source>
</evidence>
<evidence type="ECO:0000256" key="1">
    <source>
        <dbReference type="ARBA" id="ARBA00022670"/>
    </source>
</evidence>
<feature type="domain" description="JAB1/MPN/MOV34 metalloenzyme" evidence="6">
    <location>
        <begin position="4"/>
        <end position="131"/>
    </location>
</feature>
<dbReference type="GO" id="GO:0008270">
    <property type="term" value="F:zinc ion binding"/>
    <property type="evidence" value="ECO:0007669"/>
    <property type="project" value="TreeGrafter"/>
</dbReference>
<keyword evidence="1" id="KW-0645">Protease</keyword>
<keyword evidence="2" id="KW-0479">Metal-binding</keyword>
<dbReference type="SMART" id="SM00232">
    <property type="entry name" value="JAB_MPN"/>
    <property type="match status" value="1"/>
</dbReference>
<protein>
    <submittedName>
        <fullName evidence="7">M67 family metallopeptidase</fullName>
    </submittedName>
</protein>
<dbReference type="GO" id="GO:0006508">
    <property type="term" value="P:proteolysis"/>
    <property type="evidence" value="ECO:0007669"/>
    <property type="project" value="UniProtKB-KW"/>
</dbReference>
<keyword evidence="5" id="KW-0482">Metalloprotease</keyword>
<evidence type="ECO:0000256" key="5">
    <source>
        <dbReference type="ARBA" id="ARBA00023049"/>
    </source>
</evidence>
<dbReference type="SUPFAM" id="SSF102712">
    <property type="entry name" value="JAB1/MPN domain"/>
    <property type="match status" value="1"/>
</dbReference>
<dbReference type="RefSeq" id="WP_148992883.1">
    <property type="nucleotide sequence ID" value="NZ_VTEW01000021.1"/>
</dbReference>